<feature type="region of interest" description="Disordered" evidence="1">
    <location>
        <begin position="57"/>
        <end position="86"/>
    </location>
</feature>
<feature type="region of interest" description="Disordered" evidence="1">
    <location>
        <begin position="1"/>
        <end position="36"/>
    </location>
</feature>
<sequence>MSKPSKKQKVAEQVEAAYEKARDVHEEKHKDHSPGVYASRASALKFAEKKFVELCGSHWHDGEEEEEDDDDDEGKIPMDNPSLFKSGDGFSWNGEWIEQECAHQMRGEISVRLKPMKLLA</sequence>
<evidence type="ECO:0000313" key="2">
    <source>
        <dbReference type="EMBL" id="GMH98490.1"/>
    </source>
</evidence>
<name>A0A9W7C2H7_9STRA</name>
<feature type="compositionally biased region" description="Basic and acidic residues" evidence="1">
    <location>
        <begin position="9"/>
        <end position="33"/>
    </location>
</feature>
<accession>A0A9W7C2H7</accession>
<gene>
    <name evidence="2" type="ORF">TrVE_jg9993</name>
</gene>
<protein>
    <submittedName>
        <fullName evidence="2">Uncharacterized protein</fullName>
    </submittedName>
</protein>
<dbReference type="EMBL" id="BRXX01000219">
    <property type="protein sequence ID" value="GMH98490.1"/>
    <property type="molecule type" value="Genomic_DNA"/>
</dbReference>
<reference evidence="3" key="1">
    <citation type="journal article" date="2023" name="Commun. Biol.">
        <title>Genome analysis of Parmales, the sister group of diatoms, reveals the evolutionary specialization of diatoms from phago-mixotrophs to photoautotrophs.</title>
        <authorList>
            <person name="Ban H."/>
            <person name="Sato S."/>
            <person name="Yoshikawa S."/>
            <person name="Yamada K."/>
            <person name="Nakamura Y."/>
            <person name="Ichinomiya M."/>
            <person name="Sato N."/>
            <person name="Blanc-Mathieu R."/>
            <person name="Endo H."/>
            <person name="Kuwata A."/>
            <person name="Ogata H."/>
        </authorList>
    </citation>
    <scope>NUCLEOTIDE SEQUENCE [LARGE SCALE GENOMIC DNA]</scope>
    <source>
        <strain evidence="3">NIES 3699</strain>
    </source>
</reference>
<dbReference type="Proteomes" id="UP001165160">
    <property type="component" value="Unassembled WGS sequence"/>
</dbReference>
<dbReference type="AlphaFoldDB" id="A0A9W7C2H7"/>
<proteinExistence type="predicted"/>
<evidence type="ECO:0000313" key="3">
    <source>
        <dbReference type="Proteomes" id="UP001165160"/>
    </source>
</evidence>
<organism evidence="2 3">
    <name type="scientific">Triparma verrucosa</name>
    <dbReference type="NCBI Taxonomy" id="1606542"/>
    <lineage>
        <taxon>Eukaryota</taxon>
        <taxon>Sar</taxon>
        <taxon>Stramenopiles</taxon>
        <taxon>Ochrophyta</taxon>
        <taxon>Bolidophyceae</taxon>
        <taxon>Parmales</taxon>
        <taxon>Triparmaceae</taxon>
        <taxon>Triparma</taxon>
    </lineage>
</organism>
<evidence type="ECO:0000256" key="1">
    <source>
        <dbReference type="SAM" id="MobiDB-lite"/>
    </source>
</evidence>
<feature type="compositionally biased region" description="Acidic residues" evidence="1">
    <location>
        <begin position="62"/>
        <end position="73"/>
    </location>
</feature>
<comment type="caution">
    <text evidence="2">The sequence shown here is derived from an EMBL/GenBank/DDBJ whole genome shotgun (WGS) entry which is preliminary data.</text>
</comment>
<keyword evidence="3" id="KW-1185">Reference proteome</keyword>